<feature type="region of interest" description="Disordered" evidence="1">
    <location>
        <begin position="1"/>
        <end position="21"/>
    </location>
</feature>
<proteinExistence type="predicted"/>
<feature type="compositionally biased region" description="Low complexity" evidence="1">
    <location>
        <begin position="309"/>
        <end position="318"/>
    </location>
</feature>
<evidence type="ECO:0000256" key="1">
    <source>
        <dbReference type="SAM" id="MobiDB-lite"/>
    </source>
</evidence>
<feature type="compositionally biased region" description="Low complexity" evidence="1">
    <location>
        <begin position="327"/>
        <end position="344"/>
    </location>
</feature>
<sequence>MTEQVTRPAETKGPAAVSAQKVAEAKRTGQYARVGGKVAGFRKLSSAPSVWSKQFKTFVEKQGMTPEAAFANLDIYDPQSRLSGPRAQVAQAEAALNLPDTTSGAVTAGLWLSSVSASEEGKTAAQQVTNAGLAQLLAADRALAPVAKAAKSPRAARQKVQWSAETIAGLKVSSKKSDNYKITYGFAAAVPGSPRGAGSPRTRKSLKQLYDEVVASAGGEGAKYLDITKGTADARKVNAPQAGASQKVRKWYSTGIAGLRLAAGANDAASQGAIQELAEKGVITQSQATQARASLAAANPQMKPRAKKAGTAAAVATKPQSPRREATVGTAAAGAGAYTGGTTTSPRFGSGGAPPSSNLFGGGGGGRAQFGGFQQGL</sequence>
<feature type="region of interest" description="Disordered" evidence="1">
    <location>
        <begin position="294"/>
        <end position="377"/>
    </location>
</feature>
<feature type="compositionally biased region" description="Gly residues" evidence="1">
    <location>
        <begin position="360"/>
        <end position="377"/>
    </location>
</feature>
<protein>
    <submittedName>
        <fullName evidence="2">Uncharacterized protein</fullName>
    </submittedName>
</protein>
<accession>A0A3G5AI58</accession>
<name>A0A3G5AI58_9VIRU</name>
<reference evidence="2" key="1">
    <citation type="submission" date="2018-10" db="EMBL/GenBank/DDBJ databases">
        <title>Hidden diversity of soil giant viruses.</title>
        <authorList>
            <person name="Schulz F."/>
            <person name="Alteio L."/>
            <person name="Goudeau D."/>
            <person name="Ryan E.M."/>
            <person name="Malmstrom R.R."/>
            <person name="Blanchard J."/>
            <person name="Woyke T."/>
        </authorList>
    </citation>
    <scope>NUCLEOTIDE SEQUENCE</scope>
    <source>
        <strain evidence="2">SMV1</strain>
    </source>
</reference>
<gene>
    <name evidence="2" type="ORF">Solumvirus3_10</name>
</gene>
<dbReference type="EMBL" id="MK072500">
    <property type="protein sequence ID" value="AYV86274.1"/>
    <property type="molecule type" value="Genomic_DNA"/>
</dbReference>
<evidence type="ECO:0000313" key="2">
    <source>
        <dbReference type="EMBL" id="AYV86274.1"/>
    </source>
</evidence>
<organism evidence="2">
    <name type="scientific">Solumvirus sp</name>
    <dbReference type="NCBI Taxonomy" id="2487773"/>
    <lineage>
        <taxon>Viruses</taxon>
        <taxon>Pithoviruses</taxon>
    </lineage>
</organism>